<evidence type="ECO:0000313" key="3">
    <source>
        <dbReference type="Proteomes" id="UP000281553"/>
    </source>
</evidence>
<name>A0A3P6Q1A7_DIBLA</name>
<reference evidence="2 3" key="1">
    <citation type="submission" date="2018-11" db="EMBL/GenBank/DDBJ databases">
        <authorList>
            <consortium name="Pathogen Informatics"/>
        </authorList>
    </citation>
    <scope>NUCLEOTIDE SEQUENCE [LARGE SCALE GENOMIC DNA]</scope>
</reference>
<feature type="region of interest" description="Disordered" evidence="1">
    <location>
        <begin position="1"/>
        <end position="50"/>
    </location>
</feature>
<sequence>MSNNSQRRRPRQVAATATHENDPVWLWDQTPPLSPERPQRPTQTDNPYETLPVTDQFYTNVKIHPHYDNFQHRIQTHTMTSEAPLMLFIGRLIRCDTAAYLRCLGGRDTEDFVGRIYSIVFKNGIAAVVNFTGRKNKAAVKSSPVYDLIKTRVIVF</sequence>
<dbReference type="AlphaFoldDB" id="A0A3P6Q1A7"/>
<organism evidence="2 3">
    <name type="scientific">Dibothriocephalus latus</name>
    <name type="common">Fish tapeworm</name>
    <name type="synonym">Diphyllobothrium latum</name>
    <dbReference type="NCBI Taxonomy" id="60516"/>
    <lineage>
        <taxon>Eukaryota</taxon>
        <taxon>Metazoa</taxon>
        <taxon>Spiralia</taxon>
        <taxon>Lophotrochozoa</taxon>
        <taxon>Platyhelminthes</taxon>
        <taxon>Cestoda</taxon>
        <taxon>Eucestoda</taxon>
        <taxon>Diphyllobothriidea</taxon>
        <taxon>Diphyllobothriidae</taxon>
        <taxon>Dibothriocephalus</taxon>
    </lineage>
</organism>
<feature type="compositionally biased region" description="Basic residues" evidence="1">
    <location>
        <begin position="1"/>
        <end position="11"/>
    </location>
</feature>
<evidence type="ECO:0000313" key="2">
    <source>
        <dbReference type="EMBL" id="VDK42169.1"/>
    </source>
</evidence>
<gene>
    <name evidence="2" type="ORF">DILT_LOCUS1307</name>
</gene>
<proteinExistence type="predicted"/>
<keyword evidence="3" id="KW-1185">Reference proteome</keyword>
<dbReference type="EMBL" id="UYRU01008363">
    <property type="protein sequence ID" value="VDK42169.1"/>
    <property type="molecule type" value="Genomic_DNA"/>
</dbReference>
<dbReference type="Proteomes" id="UP000281553">
    <property type="component" value="Unassembled WGS sequence"/>
</dbReference>
<protein>
    <submittedName>
        <fullName evidence="2">Uncharacterized protein</fullName>
    </submittedName>
</protein>
<accession>A0A3P6Q1A7</accession>
<evidence type="ECO:0000256" key="1">
    <source>
        <dbReference type="SAM" id="MobiDB-lite"/>
    </source>
</evidence>